<evidence type="ECO:0000256" key="1">
    <source>
        <dbReference type="SAM" id="MobiDB-lite"/>
    </source>
</evidence>
<organism evidence="2 3">
    <name type="scientific">Paraburkholderia humisilvae</name>
    <dbReference type="NCBI Taxonomy" id="627669"/>
    <lineage>
        <taxon>Bacteria</taxon>
        <taxon>Pseudomonadati</taxon>
        <taxon>Pseudomonadota</taxon>
        <taxon>Betaproteobacteria</taxon>
        <taxon>Burkholderiales</taxon>
        <taxon>Burkholderiaceae</taxon>
        <taxon>Paraburkholderia</taxon>
    </lineage>
</organism>
<dbReference type="Proteomes" id="UP000494363">
    <property type="component" value="Unassembled WGS sequence"/>
</dbReference>
<sequence length="192" mass="20670">MPIPDVHATELGSSSRKSSSKILIRSAAHPPTFSHEKKIRMRHAGFGKFCHRCANEARPALMAAKAAAVRRARRAEATAKAAAEDLARRAEIAERARRITEEVAAHRAQLVAAASKAPIDLSAARHLPAVLERALDVLGRLNNGVHPLALGGQTLSPATVTIPSHSVCGTVCSSTRRRLNLWNSSLTRTTTW</sequence>
<evidence type="ECO:0000313" key="3">
    <source>
        <dbReference type="Proteomes" id="UP000494363"/>
    </source>
</evidence>
<evidence type="ECO:0000313" key="2">
    <source>
        <dbReference type="EMBL" id="CAB3754338.1"/>
    </source>
</evidence>
<reference evidence="2 3" key="1">
    <citation type="submission" date="2020-04" db="EMBL/GenBank/DDBJ databases">
        <authorList>
            <person name="De Canck E."/>
        </authorList>
    </citation>
    <scope>NUCLEOTIDE SEQUENCE [LARGE SCALE GENOMIC DNA]</scope>
    <source>
        <strain evidence="2 3">LMG 29542</strain>
    </source>
</reference>
<keyword evidence="3" id="KW-1185">Reference proteome</keyword>
<name>A0A6J5DJT6_9BURK</name>
<dbReference type="AlphaFoldDB" id="A0A6J5DJT6"/>
<protein>
    <submittedName>
        <fullName evidence="2">Uncharacterized protein</fullName>
    </submittedName>
</protein>
<dbReference type="EMBL" id="CADIKH010000009">
    <property type="protein sequence ID" value="CAB3754338.1"/>
    <property type="molecule type" value="Genomic_DNA"/>
</dbReference>
<feature type="region of interest" description="Disordered" evidence="1">
    <location>
        <begin position="1"/>
        <end position="22"/>
    </location>
</feature>
<accession>A0A6J5DJT6</accession>
<proteinExistence type="predicted"/>
<dbReference type="RefSeq" id="WP_377757503.1">
    <property type="nucleotide sequence ID" value="NZ_JBHTEA010000004.1"/>
</dbReference>
<feature type="compositionally biased region" description="Low complexity" evidence="1">
    <location>
        <begin position="13"/>
        <end position="22"/>
    </location>
</feature>
<gene>
    <name evidence="2" type="ORF">LMG29542_02320</name>
</gene>